<dbReference type="Gramene" id="TraesCS2B03G1449900.1">
    <property type="protein sequence ID" value="TraesCS2B03G1449900.1.CDS"/>
    <property type="gene ID" value="TraesCS2B03G1449900"/>
</dbReference>
<evidence type="ECO:0000256" key="3">
    <source>
        <dbReference type="ARBA" id="ARBA00022741"/>
    </source>
</evidence>
<reference evidence="9" key="1">
    <citation type="submission" date="2018-08" db="EMBL/GenBank/DDBJ databases">
        <authorList>
            <person name="Rossello M."/>
        </authorList>
    </citation>
    <scope>NUCLEOTIDE SEQUENCE [LARGE SCALE GENOMIC DNA]</scope>
    <source>
        <strain evidence="9">cv. Chinese Spring</strain>
    </source>
</reference>
<dbReference type="SMR" id="A0A3B6CG44"/>
<keyword evidence="6" id="KW-0325">Glycoprotein</keyword>
<evidence type="ECO:0000256" key="2">
    <source>
        <dbReference type="ARBA" id="ARBA00022729"/>
    </source>
</evidence>
<dbReference type="SUPFAM" id="SSF56112">
    <property type="entry name" value="Protein kinase-like (PK-like)"/>
    <property type="match status" value="1"/>
</dbReference>
<dbReference type="GO" id="GO:0007166">
    <property type="term" value="P:cell surface receptor signaling pathway"/>
    <property type="evidence" value="ECO:0000318"/>
    <property type="project" value="GO_Central"/>
</dbReference>
<dbReference type="SMART" id="SM00220">
    <property type="entry name" value="S_TKc"/>
    <property type="match status" value="1"/>
</dbReference>
<dbReference type="PANTHER" id="PTHR27005">
    <property type="entry name" value="WALL-ASSOCIATED RECEPTOR KINASE-LIKE 21"/>
    <property type="match status" value="1"/>
</dbReference>
<protein>
    <recommendedName>
        <fullName evidence="8">Protein kinase domain-containing protein</fullName>
    </recommendedName>
</protein>
<dbReference type="AlphaFoldDB" id="A0A3B6CG44"/>
<dbReference type="Gramene" id="TraesNOR2B03G01077770.1">
    <property type="protein sequence ID" value="TraesNOR2B03G01077770.1"/>
    <property type="gene ID" value="TraesNOR2B03G01077770"/>
</dbReference>
<dbReference type="Gramene" id="TraesCS2B02G580700.1">
    <property type="protein sequence ID" value="TraesCS2B02G580700.1"/>
    <property type="gene ID" value="TraesCS2B02G580700"/>
</dbReference>
<dbReference type="GO" id="GO:0004672">
    <property type="term" value="F:protein kinase activity"/>
    <property type="evidence" value="ECO:0007669"/>
    <property type="project" value="InterPro"/>
</dbReference>
<name>A0A3B6CG44_WHEAT</name>
<accession>A0A3B6CG44</accession>
<dbReference type="Pfam" id="PF13947">
    <property type="entry name" value="GUB_WAK_bind"/>
    <property type="match status" value="1"/>
</dbReference>
<evidence type="ECO:0000313" key="10">
    <source>
        <dbReference type="Proteomes" id="UP000019116"/>
    </source>
</evidence>
<keyword evidence="2 7" id="KW-0732">Signal</keyword>
<dbReference type="FunFam" id="1.10.510.10:FF:000084">
    <property type="entry name" value="Wall-associated receptor kinase 2"/>
    <property type="match status" value="1"/>
</dbReference>
<keyword evidence="5" id="KW-1015">Disulfide bond</keyword>
<dbReference type="GO" id="GO:0005886">
    <property type="term" value="C:plasma membrane"/>
    <property type="evidence" value="ECO:0000318"/>
    <property type="project" value="GO_Central"/>
</dbReference>
<feature type="domain" description="Protein kinase" evidence="8">
    <location>
        <begin position="365"/>
        <end position="647"/>
    </location>
</feature>
<dbReference type="InterPro" id="IPR000719">
    <property type="entry name" value="Prot_kinase_dom"/>
</dbReference>
<proteinExistence type="predicted"/>
<sequence length="670" mass="74801">MQASLQLGLCLILLAAQYGPGSAVPSSHCRRQCANVEIPYPFGIDPGCSLGDGFHLDCKVHDGKEKRFRTAFEVLDISLKQGTTRVLNFIVGYCYNTSTGSMEYFGRYGGFNEGFSSPYRLSDVQNRFTVIGCNAMSSISDREGTGYEGAATCRNQSDLVDGSCSDIGCSQTTIPKRMYFYATTFFSSDNNSQIWKFNRCSYAVLMETTSFRFSTKYITTNKFNGTNDGRVPVVLDWAVRDIKSCDVAKQNKTGTYACLSSNSKCVNSSNDQGYMCNCTNVYEGNPYLPGGCKGLTMGLFGLMVIIMISIFRGQMTIQKRKLNKVKQEYFREHGGLLLFDRMRSEKGLAFNVFSEAELRHATDNFDISRILGKGGHGTVYKGIIRSNMRVAVRRCGIVDEWQKKEFGKEMLILSQINHKNVAELLGCCLEVEVPILVYEFVRNGTLFELIHGRKQALQISFSTLLRIAHEAAECLSFLHSYASLPIIHGDVKTSNILLDDNYMAKVSDFGASILSPSDKEQFVIMVQGTCGCLDPEYMQTCQLTDKSDVYSFGLILLEILTGQLPLKLEGTEKPRSLSLIFLSAMKENNIEDVLVSQVKGQASRELLRGLVDLAKKCLEMCGDNRPSMKNVADELNRLRKLSLHHWVQLEMEMDEENLLGGESTSGYEIE</sequence>
<feature type="chain" id="PRO_5043172651" description="Protein kinase domain-containing protein" evidence="7">
    <location>
        <begin position="24"/>
        <end position="670"/>
    </location>
</feature>
<dbReference type="PANTHER" id="PTHR27005:SF264">
    <property type="entry name" value="PROTEIN KINASE DOMAIN-CONTAINING PROTEIN"/>
    <property type="match status" value="1"/>
</dbReference>
<dbReference type="PaxDb" id="4565-Traes_2BL_1A9F38CE7.1"/>
<organism evidence="9">
    <name type="scientific">Triticum aestivum</name>
    <name type="common">Wheat</name>
    <dbReference type="NCBI Taxonomy" id="4565"/>
    <lineage>
        <taxon>Eukaryota</taxon>
        <taxon>Viridiplantae</taxon>
        <taxon>Streptophyta</taxon>
        <taxon>Embryophyta</taxon>
        <taxon>Tracheophyta</taxon>
        <taxon>Spermatophyta</taxon>
        <taxon>Magnoliopsida</taxon>
        <taxon>Liliopsida</taxon>
        <taxon>Poales</taxon>
        <taxon>Poaceae</taxon>
        <taxon>BOP clade</taxon>
        <taxon>Pooideae</taxon>
        <taxon>Triticodae</taxon>
        <taxon>Triticeae</taxon>
        <taxon>Triticinae</taxon>
        <taxon>Triticum</taxon>
    </lineage>
</organism>
<dbReference type="InterPro" id="IPR008271">
    <property type="entry name" value="Ser/Thr_kinase_AS"/>
</dbReference>
<dbReference type="InterPro" id="IPR045274">
    <property type="entry name" value="WAK-like"/>
</dbReference>
<keyword evidence="10" id="KW-1185">Reference proteome</keyword>
<reference evidence="9" key="2">
    <citation type="submission" date="2018-10" db="UniProtKB">
        <authorList>
            <consortium name="EnsemblPlants"/>
        </authorList>
    </citation>
    <scope>IDENTIFICATION</scope>
</reference>
<evidence type="ECO:0000256" key="6">
    <source>
        <dbReference type="ARBA" id="ARBA00023180"/>
    </source>
</evidence>
<evidence type="ECO:0000256" key="4">
    <source>
        <dbReference type="ARBA" id="ARBA00022840"/>
    </source>
</evidence>
<dbReference type="Gene3D" id="3.30.200.20">
    <property type="entry name" value="Phosphorylase Kinase, domain 1"/>
    <property type="match status" value="1"/>
</dbReference>
<dbReference type="InterPro" id="IPR001245">
    <property type="entry name" value="Ser-Thr/Tyr_kinase_cat_dom"/>
</dbReference>
<feature type="signal peptide" evidence="7">
    <location>
        <begin position="1"/>
        <end position="23"/>
    </location>
</feature>
<dbReference type="GO" id="GO:0030247">
    <property type="term" value="F:polysaccharide binding"/>
    <property type="evidence" value="ECO:0007669"/>
    <property type="project" value="InterPro"/>
</dbReference>
<evidence type="ECO:0000313" key="9">
    <source>
        <dbReference type="EnsemblPlants" id="TraesCS2B02G580700.1"/>
    </source>
</evidence>
<dbReference type="InterPro" id="IPR011009">
    <property type="entry name" value="Kinase-like_dom_sf"/>
</dbReference>
<keyword evidence="3" id="KW-0547">Nucleotide-binding</keyword>
<evidence type="ECO:0000256" key="5">
    <source>
        <dbReference type="ARBA" id="ARBA00023157"/>
    </source>
</evidence>
<dbReference type="Proteomes" id="UP000019116">
    <property type="component" value="Chromosome 2B"/>
</dbReference>
<dbReference type="Pfam" id="PF07714">
    <property type="entry name" value="PK_Tyr_Ser-Thr"/>
    <property type="match status" value="1"/>
</dbReference>
<dbReference type="OrthoDB" id="4062651at2759"/>
<evidence type="ECO:0000256" key="1">
    <source>
        <dbReference type="ARBA" id="ARBA00004479"/>
    </source>
</evidence>
<dbReference type="PROSITE" id="PS00108">
    <property type="entry name" value="PROTEIN_KINASE_ST"/>
    <property type="match status" value="1"/>
</dbReference>
<dbReference type="Gene3D" id="1.10.510.10">
    <property type="entry name" value="Transferase(Phosphotransferase) domain 1"/>
    <property type="match status" value="1"/>
</dbReference>
<dbReference type="InterPro" id="IPR025287">
    <property type="entry name" value="WAK_GUB"/>
</dbReference>
<dbReference type="GO" id="GO:0005524">
    <property type="term" value="F:ATP binding"/>
    <property type="evidence" value="ECO:0007669"/>
    <property type="project" value="UniProtKB-KW"/>
</dbReference>
<dbReference type="PROSITE" id="PS50011">
    <property type="entry name" value="PROTEIN_KINASE_DOM"/>
    <property type="match status" value="1"/>
</dbReference>
<keyword evidence="4" id="KW-0067">ATP-binding</keyword>
<dbReference type="STRING" id="4565.A0A3B6CG44"/>
<evidence type="ECO:0000256" key="7">
    <source>
        <dbReference type="SAM" id="SignalP"/>
    </source>
</evidence>
<dbReference type="OMA" id="MISIFRG"/>
<evidence type="ECO:0000259" key="8">
    <source>
        <dbReference type="PROSITE" id="PS50011"/>
    </source>
</evidence>
<comment type="subcellular location">
    <subcellularLocation>
        <location evidence="1">Membrane</location>
        <topology evidence="1">Single-pass type I membrane protein</topology>
    </subcellularLocation>
</comment>
<dbReference type="EnsemblPlants" id="TraesCS2B02G580700.1">
    <property type="protein sequence ID" value="TraesCS2B02G580700.1"/>
    <property type="gene ID" value="TraesCS2B02G580700"/>
</dbReference>